<sequence>MWLLCQERNIQVPHADVAIVIRTSHSWITTSLLPLLPTSEFKYCTRPSMELFIRNIPPSARQEDVRTSISNVLHDGSFSRLSEEPINFDFHFIGRSNIAHRGIGALTLPNEQYGNEFLANTGSSPAVEF</sequence>
<evidence type="ECO:0000313" key="1">
    <source>
        <dbReference type="EMBL" id="CEL58059.1"/>
    </source>
</evidence>
<protein>
    <submittedName>
        <fullName evidence="1">Uncharacterized protein</fullName>
    </submittedName>
</protein>
<reference evidence="1 2" key="1">
    <citation type="submission" date="2014-11" db="EMBL/GenBank/DDBJ databases">
        <authorList>
            <person name="Wibberg Daniel"/>
        </authorList>
    </citation>
    <scope>NUCLEOTIDE SEQUENCE [LARGE SCALE GENOMIC DNA]</scope>
    <source>
        <strain evidence="1">Rhizoctonia solani AG1-IB 7/3/14</strain>
    </source>
</reference>
<gene>
    <name evidence="1" type="ORF">RSOLAG1IB_02804</name>
</gene>
<accession>A0A0B7FME8</accession>
<name>A0A0B7FME8_THACB</name>
<keyword evidence="2" id="KW-1185">Reference proteome</keyword>
<dbReference type="Proteomes" id="UP000059188">
    <property type="component" value="Unassembled WGS sequence"/>
</dbReference>
<proteinExistence type="predicted"/>
<organism evidence="1 2">
    <name type="scientific">Thanatephorus cucumeris (strain AG1-IB / isolate 7/3/14)</name>
    <name type="common">Lettuce bottom rot fungus</name>
    <name type="synonym">Rhizoctonia solani</name>
    <dbReference type="NCBI Taxonomy" id="1108050"/>
    <lineage>
        <taxon>Eukaryota</taxon>
        <taxon>Fungi</taxon>
        <taxon>Dikarya</taxon>
        <taxon>Basidiomycota</taxon>
        <taxon>Agaricomycotina</taxon>
        <taxon>Agaricomycetes</taxon>
        <taxon>Cantharellales</taxon>
        <taxon>Ceratobasidiaceae</taxon>
        <taxon>Rhizoctonia</taxon>
        <taxon>Rhizoctonia solani AG-1</taxon>
    </lineage>
</organism>
<evidence type="ECO:0000313" key="2">
    <source>
        <dbReference type="Proteomes" id="UP000059188"/>
    </source>
</evidence>
<dbReference type="EMBL" id="LN679102">
    <property type="protein sequence ID" value="CEL58059.1"/>
    <property type="molecule type" value="Genomic_DNA"/>
</dbReference>
<dbReference type="AlphaFoldDB" id="A0A0B7FME8"/>